<feature type="coiled-coil region" evidence="1">
    <location>
        <begin position="190"/>
        <end position="217"/>
    </location>
</feature>
<evidence type="ECO:0000313" key="5">
    <source>
        <dbReference type="Proteomes" id="UP000198619"/>
    </source>
</evidence>
<accession>A0A1I0ZIK3</accession>
<evidence type="ECO:0000256" key="2">
    <source>
        <dbReference type="SAM" id="Phobius"/>
    </source>
</evidence>
<dbReference type="Proteomes" id="UP000198619">
    <property type="component" value="Unassembled WGS sequence"/>
</dbReference>
<dbReference type="Pfam" id="PF12671">
    <property type="entry name" value="Amidase_6"/>
    <property type="match status" value="1"/>
</dbReference>
<feature type="transmembrane region" description="Helical" evidence="2">
    <location>
        <begin position="7"/>
        <end position="24"/>
    </location>
</feature>
<dbReference type="OrthoDB" id="9812429at2"/>
<keyword evidence="2" id="KW-1133">Transmembrane helix</keyword>
<protein>
    <submittedName>
        <fullName evidence="4">Putative amidase domain-containing protein</fullName>
    </submittedName>
</protein>
<dbReference type="RefSeq" id="WP_090041943.1">
    <property type="nucleotide sequence ID" value="NZ_FOKI01000021.1"/>
</dbReference>
<name>A0A1I0ZIK3_9CLOT</name>
<proteinExistence type="predicted"/>
<organism evidence="4 5">
    <name type="scientific">Clostridium frigidicarnis</name>
    <dbReference type="NCBI Taxonomy" id="84698"/>
    <lineage>
        <taxon>Bacteria</taxon>
        <taxon>Bacillati</taxon>
        <taxon>Bacillota</taxon>
        <taxon>Clostridia</taxon>
        <taxon>Eubacteriales</taxon>
        <taxon>Clostridiaceae</taxon>
        <taxon>Clostridium</taxon>
    </lineage>
</organism>
<keyword evidence="2" id="KW-0472">Membrane</keyword>
<keyword evidence="5" id="KW-1185">Reference proteome</keyword>
<gene>
    <name evidence="4" type="ORF">SAMN04488528_102114</name>
</gene>
<dbReference type="EMBL" id="FOKI01000021">
    <property type="protein sequence ID" value="SFB24946.1"/>
    <property type="molecule type" value="Genomic_DNA"/>
</dbReference>
<evidence type="ECO:0000313" key="4">
    <source>
        <dbReference type="EMBL" id="SFB24946.1"/>
    </source>
</evidence>
<dbReference type="InterPro" id="IPR024301">
    <property type="entry name" value="Amidase_6"/>
</dbReference>
<dbReference type="AlphaFoldDB" id="A0A1I0ZIK3"/>
<reference evidence="4 5" key="1">
    <citation type="submission" date="2016-10" db="EMBL/GenBank/DDBJ databases">
        <authorList>
            <person name="de Groot N.N."/>
        </authorList>
    </citation>
    <scope>NUCLEOTIDE SEQUENCE [LARGE SCALE GENOMIC DNA]</scope>
    <source>
        <strain evidence="4 5">DSM 12271</strain>
    </source>
</reference>
<keyword evidence="1" id="KW-0175">Coiled coil</keyword>
<keyword evidence="2" id="KW-0812">Transmembrane</keyword>
<evidence type="ECO:0000256" key="1">
    <source>
        <dbReference type="SAM" id="Coils"/>
    </source>
</evidence>
<feature type="domain" description="Putative amidase" evidence="3">
    <location>
        <begin position="231"/>
        <end position="404"/>
    </location>
</feature>
<evidence type="ECO:0000259" key="3">
    <source>
        <dbReference type="Pfam" id="PF12671"/>
    </source>
</evidence>
<dbReference type="STRING" id="84698.SAMN04488528_102114"/>
<sequence length="415" mass="49270">MSKFLKITKYGFVIIVLLVITTGFKQNENQPITKVIDKYFNSYLNSFKTLKYEELSEIVEDNENTTMYLSMNRVFIERYKSCGLSYKDYKYKYQIMDLDIREDVANIKVNLNVEYEYNNLPKNVSSQINNIDYKFELKKYNESWRIVRIDTNFDEFSDFKSKVDNYRLSQQRIMKMDAIKEVENQEINKIKNSKLKKNKYDNEIEEKKQEKDEIKFRDFFEDKNKFCDKDLGTRYAREYAVALEDKRIFYTAKDNDCTNFVSQCVWASLGAYDPNDIEKTKKYINNGINMIKGIWLGNSYGVTLAWANVEEFWKLCTTSSAGPKAVGINNNRPYTSINPKEIKVGDVLQIRKKGDIRYKHSVYVTYVAPNNKEYNGIYVSQHDYDKYNRSLVNLIYAWGDDECYIRRLDFHDCIK</sequence>